<gene>
    <name evidence="10" type="primary">PUP1</name>
    <name evidence="10" type="ORF">EHP00_643</name>
</gene>
<dbReference type="PROSITE" id="PS00854">
    <property type="entry name" value="PROTEASOME_BETA_1"/>
    <property type="match status" value="1"/>
</dbReference>
<evidence type="ECO:0000256" key="9">
    <source>
        <dbReference type="RuleBase" id="RU004203"/>
    </source>
</evidence>
<accession>A0A1W0E8H6</accession>
<dbReference type="InterPro" id="IPR001353">
    <property type="entry name" value="Proteasome_sua/b"/>
</dbReference>
<evidence type="ECO:0000256" key="1">
    <source>
        <dbReference type="ARBA" id="ARBA00001198"/>
    </source>
</evidence>
<dbReference type="InterPro" id="IPR023333">
    <property type="entry name" value="Proteasome_suB-type"/>
</dbReference>
<comment type="similarity">
    <text evidence="9">Belongs to the peptidase T1B family.</text>
</comment>
<keyword evidence="5" id="KW-0378">Hydrolase</keyword>
<dbReference type="GO" id="GO:0004298">
    <property type="term" value="F:threonine-type endopeptidase activity"/>
    <property type="evidence" value="ECO:0007669"/>
    <property type="project" value="UniProtKB-KW"/>
</dbReference>
<dbReference type="GO" id="GO:0034515">
    <property type="term" value="C:proteasome storage granule"/>
    <property type="evidence" value="ECO:0007669"/>
    <property type="project" value="EnsemblFungi"/>
</dbReference>
<evidence type="ECO:0000313" key="10">
    <source>
        <dbReference type="EMBL" id="OQS55567.1"/>
    </source>
</evidence>
<evidence type="ECO:0000256" key="6">
    <source>
        <dbReference type="ARBA" id="ARBA00022942"/>
    </source>
</evidence>
<dbReference type="AlphaFoldDB" id="A0A1W0E8H6"/>
<comment type="subunit">
    <text evidence="9">Component of the proteasome complex.</text>
</comment>
<keyword evidence="11" id="KW-1185">Reference proteome</keyword>
<dbReference type="PROSITE" id="PS51476">
    <property type="entry name" value="PROTEASOME_BETA_2"/>
    <property type="match status" value="1"/>
</dbReference>
<dbReference type="Gene3D" id="3.60.20.10">
    <property type="entry name" value="Glutamine Phosphoribosylpyrophosphate, subunit 1, domain 1"/>
    <property type="match status" value="1"/>
</dbReference>
<dbReference type="OrthoDB" id="429533at2759"/>
<dbReference type="GO" id="GO:0005634">
    <property type="term" value="C:nucleus"/>
    <property type="evidence" value="ECO:0007669"/>
    <property type="project" value="UniProtKB-SubCell"/>
</dbReference>
<comment type="subcellular location">
    <subcellularLocation>
        <location evidence="9">Cytoplasm</location>
    </subcellularLocation>
    <subcellularLocation>
        <location evidence="9">Nucleus</location>
    </subcellularLocation>
</comment>
<dbReference type="InterPro" id="IPR016050">
    <property type="entry name" value="Proteasome_bsu_CS"/>
</dbReference>
<dbReference type="InterPro" id="IPR000243">
    <property type="entry name" value="Pept_T1A_subB"/>
</dbReference>
<evidence type="ECO:0000313" key="11">
    <source>
        <dbReference type="Proteomes" id="UP000192758"/>
    </source>
</evidence>
<comment type="caution">
    <text evidence="10">The sequence shown here is derived from an EMBL/GenBank/DDBJ whole genome shotgun (WGS) entry which is preliminary data.</text>
</comment>
<organism evidence="10 11">
    <name type="scientific">Ecytonucleospora hepatopenaei</name>
    <dbReference type="NCBI Taxonomy" id="646526"/>
    <lineage>
        <taxon>Eukaryota</taxon>
        <taxon>Fungi</taxon>
        <taxon>Fungi incertae sedis</taxon>
        <taxon>Microsporidia</taxon>
        <taxon>Enterocytozoonidae</taxon>
        <taxon>Ecytonucleospora</taxon>
    </lineage>
</organism>
<dbReference type="VEuPathDB" id="MicrosporidiaDB:EHP00_643"/>
<keyword evidence="4" id="KW-0888">Threonine protease</keyword>
<evidence type="ECO:0000256" key="8">
    <source>
        <dbReference type="PIRSR" id="PIRSR600243-1"/>
    </source>
</evidence>
<sequence length="248" mass="27642">MDKQTISMEKFKEDFLKNKTTKTGTTIVGITYESGVVLCADTRSTNGPIVADKNCRKIHFISDKIMCCGAGTAADTDRVTNMASKELQLFKHRFLQEPYVTHARRIIEDYLFQYGGNIGAALILGGIDPSKGPYLVSISPNGYSQKYEYATLGSGSFAATGVLETGFKKNMNVEEAVELGKNAIKAGILNDLYSGSNVDIFIIDEKYNKCLRNYEIVEKKKNDAEIVYPHDSVIIKKEEIFNFIKENK</sequence>
<evidence type="ECO:0000256" key="5">
    <source>
        <dbReference type="ARBA" id="ARBA00022801"/>
    </source>
</evidence>
<keyword evidence="6 9" id="KW-0647">Proteasome</keyword>
<dbReference type="GO" id="GO:0010499">
    <property type="term" value="P:proteasomal ubiquitin-independent protein catabolic process"/>
    <property type="evidence" value="ECO:0007669"/>
    <property type="project" value="EnsemblFungi"/>
</dbReference>
<evidence type="ECO:0000256" key="7">
    <source>
        <dbReference type="ARBA" id="ARBA00023242"/>
    </source>
</evidence>
<dbReference type="GO" id="GO:0043161">
    <property type="term" value="P:proteasome-mediated ubiquitin-dependent protein catabolic process"/>
    <property type="evidence" value="ECO:0007669"/>
    <property type="project" value="EnsemblFungi"/>
</dbReference>
<name>A0A1W0E8H6_9MICR</name>
<evidence type="ECO:0000256" key="2">
    <source>
        <dbReference type="ARBA" id="ARBA00022490"/>
    </source>
</evidence>
<keyword evidence="2 9" id="KW-0963">Cytoplasm</keyword>
<keyword evidence="7 9" id="KW-0539">Nucleus</keyword>
<dbReference type="EMBL" id="MNPJ01000007">
    <property type="protein sequence ID" value="OQS55567.1"/>
    <property type="molecule type" value="Genomic_DNA"/>
</dbReference>
<dbReference type="GO" id="GO:0019774">
    <property type="term" value="C:proteasome core complex, beta-subunit complex"/>
    <property type="evidence" value="ECO:0007669"/>
    <property type="project" value="EnsemblFungi"/>
</dbReference>
<comment type="function">
    <text evidence="9">Component of the proteasome, a multicatalytic proteinase complex which is characterized by its ability to cleave peptides with Arg, Phe, Tyr, Leu, and Glu adjacent to the leaving group at neutral or slightly basic pH. The proteasome has an ATP-dependent proteolytic activity.</text>
</comment>
<comment type="catalytic activity">
    <reaction evidence="1">
        <text>Cleavage of peptide bonds with very broad specificity.</text>
        <dbReference type="EC" id="3.4.25.1"/>
    </reaction>
</comment>
<dbReference type="STRING" id="646526.A0A1W0E8H6"/>
<protein>
    <recommendedName>
        <fullName evidence="9">Proteasome subunit beta</fullName>
    </recommendedName>
</protein>
<reference evidence="10 11" key="1">
    <citation type="journal article" date="2017" name="Environ. Microbiol.">
        <title>Decay of the glycolytic pathway and adaptation to intranuclear parasitism within Enterocytozoonidae microsporidia.</title>
        <authorList>
            <person name="Wiredu Boakye D."/>
            <person name="Jaroenlak P."/>
            <person name="Prachumwat A."/>
            <person name="Williams T.A."/>
            <person name="Bateman K.S."/>
            <person name="Itsathitphaisarn O."/>
            <person name="Sritunyalucksana K."/>
            <person name="Paszkiewicz K.H."/>
            <person name="Moore K.A."/>
            <person name="Stentiford G.D."/>
            <person name="Williams B.A."/>
        </authorList>
    </citation>
    <scope>NUCLEOTIDE SEQUENCE [LARGE SCALE GENOMIC DNA]</scope>
    <source>
        <strain evidence="10 11">TH1</strain>
    </source>
</reference>
<keyword evidence="3" id="KW-0645">Protease</keyword>
<dbReference type="SUPFAM" id="SSF56235">
    <property type="entry name" value="N-terminal nucleophile aminohydrolases (Ntn hydrolases)"/>
    <property type="match status" value="1"/>
</dbReference>
<dbReference type="Pfam" id="PF00227">
    <property type="entry name" value="Proteasome"/>
    <property type="match status" value="1"/>
</dbReference>
<proteinExistence type="inferred from homology"/>
<feature type="active site" description="Nucleophile" evidence="8">
    <location>
        <position position="25"/>
    </location>
</feature>
<dbReference type="PANTHER" id="PTHR32194:SF4">
    <property type="entry name" value="PROTEASOME SUBUNIT BETA TYPE-7"/>
    <property type="match status" value="1"/>
</dbReference>
<dbReference type="PANTHER" id="PTHR32194">
    <property type="entry name" value="METALLOPROTEASE TLDD"/>
    <property type="match status" value="1"/>
</dbReference>
<dbReference type="Proteomes" id="UP000192758">
    <property type="component" value="Unassembled WGS sequence"/>
</dbReference>
<dbReference type="InterPro" id="IPR029055">
    <property type="entry name" value="Ntn_hydrolases_N"/>
</dbReference>
<evidence type="ECO:0000256" key="4">
    <source>
        <dbReference type="ARBA" id="ARBA00022698"/>
    </source>
</evidence>
<evidence type="ECO:0000256" key="3">
    <source>
        <dbReference type="ARBA" id="ARBA00022670"/>
    </source>
</evidence>
<dbReference type="PRINTS" id="PR00141">
    <property type="entry name" value="PROTEASOME"/>
</dbReference>